<proteinExistence type="predicted"/>
<dbReference type="PANTHER" id="PTHR33546:SF1">
    <property type="entry name" value="LARGE, MULTIFUNCTIONAL SECRETED PROTEIN"/>
    <property type="match status" value="1"/>
</dbReference>
<dbReference type="EMBL" id="SJPP01000004">
    <property type="protein sequence ID" value="TWU05266.1"/>
    <property type="molecule type" value="Genomic_DNA"/>
</dbReference>
<dbReference type="InterPro" id="IPR011989">
    <property type="entry name" value="ARM-like"/>
</dbReference>
<dbReference type="SMART" id="SM00567">
    <property type="entry name" value="EZ_HEAT"/>
    <property type="match status" value="5"/>
</dbReference>
<gene>
    <name evidence="6" type="ORF">CA54_59540</name>
</gene>
<dbReference type="InterPro" id="IPR009056">
    <property type="entry name" value="Cyt_c-like_dom"/>
</dbReference>
<dbReference type="InterPro" id="IPR004155">
    <property type="entry name" value="PBS_lyase_HEAT"/>
</dbReference>
<evidence type="ECO:0000256" key="2">
    <source>
        <dbReference type="ARBA" id="ARBA00022723"/>
    </source>
</evidence>
<dbReference type="InterPro" id="IPR016024">
    <property type="entry name" value="ARM-type_fold"/>
</dbReference>
<dbReference type="NCBIfam" id="TIGR02604">
    <property type="entry name" value="Piru_Ver_Nterm"/>
    <property type="match status" value="1"/>
</dbReference>
<dbReference type="InterPro" id="IPR011042">
    <property type="entry name" value="6-blade_b-propeller_TolB-like"/>
</dbReference>
<dbReference type="GO" id="GO:0046872">
    <property type="term" value="F:metal ion binding"/>
    <property type="evidence" value="ECO:0007669"/>
    <property type="project" value="UniProtKB-KW"/>
</dbReference>
<evidence type="ECO:0000313" key="6">
    <source>
        <dbReference type="EMBL" id="TWU05266.1"/>
    </source>
</evidence>
<dbReference type="PROSITE" id="PS51007">
    <property type="entry name" value="CYTC"/>
    <property type="match status" value="1"/>
</dbReference>
<dbReference type="InterPro" id="IPR055557">
    <property type="entry name" value="DUF7133"/>
</dbReference>
<dbReference type="InterPro" id="IPR036909">
    <property type="entry name" value="Cyt_c-like_dom_sf"/>
</dbReference>
<name>A0A5C6B203_9PLAN</name>
<protein>
    <submittedName>
        <fullName evidence="6">HEAT repeat protein</fullName>
    </submittedName>
</protein>
<comment type="caution">
    <text evidence="6">The sequence shown here is derived from an EMBL/GenBank/DDBJ whole genome shotgun (WGS) entry which is preliminary data.</text>
</comment>
<sequence length="1052" mass="114412">MHNPVRFAKQMFANSLSASSTPFGALLLIIIATPSAWTRADEFKLNGHTFTLPAGFTIEQVAGPPVVDRPISGDFDEQGRFYVSDSSGSNEKIQVQLEKRPHRLLRLDDIDGDGHFDKSTVFADKMMFPEGVLWHEGSVYVAAPPEIWKLTDTNDDGFADKREVWFDAKTLTGCANDLHGPYLGLDGWIYWCKGAFAEQTHPQPERPDLVTKASHIFRRHPDGGPVESVMTGGMDNPVEVVFTPGGERIFSTTFFQHPAGGLRDGLIHAIYGGVYGKEHSVLDSHPRTGALMPVLTHLGAAAPCGLVRLKSDQLGEGYRDSIMTCLFNMHKITHQVLVPHGASFETQDEDFLVSDNLDFHPTDIIEDADGSLLVIDTGGWYKLCCPTSQLHKPDILGAVYRIRRTGAHEISDPRGLAIDWKEITNPQLAALLGDPRPTVAQRAIKQLGKQGDEVVTLLSDLLKTSHNPQQRLNIVWTLTRIDAPTARAAVRAALSDSDETVRQAALHSISLRRDAEAEQSLVAMLGNSSPNNRRAAAEALGRIGSVETVDKLLAAVDETTLQDRALEHSLIYAAIEIGDPAQTRRALAHANPLVHRAALIALDQMPNGELQAADVVGLLDSPEEPLRETAWWIAESHPEWAGEMAAVFEKAVHRPQTDPEELTAFSGRLERFVKDPGVQAVMATALTDQSIKTEVQAAVLNAMIFSGLKTMPAAWSAPLQKHLSATDAALLEKTVKAVSTLSNGKPSATTATQLRSIVSDATLPAQIRLQALVALPATDRKLNRDLLAFLCENLDIENGISLRSLATDILLSTPLSSAQLQVVADATETTGPMELKRLMELFTKSGDAQVGTKLVNALANSASVSSLSPDELRKQFAVFGGDVLTSSLPLLARIERENQQKYQKLESILGKLDQGDIRRGQKVFHSSKVSCIACHAMGYLGGRVGPDLTRIGGIRSERDLLESVLFPSASFVRSFEPTAIATVDGKVHSGIIIDESSTELVLQVDAEKALHIPIDDVDERVEGTVSIMPDGLDKQLTPQQLVDLITFLKASK</sequence>
<dbReference type="Gene3D" id="1.10.760.10">
    <property type="entry name" value="Cytochrome c-like domain"/>
    <property type="match status" value="1"/>
</dbReference>
<dbReference type="Gene3D" id="1.25.10.10">
    <property type="entry name" value="Leucine-rich Repeat Variant"/>
    <property type="match status" value="1"/>
</dbReference>
<dbReference type="Pfam" id="PF13646">
    <property type="entry name" value="HEAT_2"/>
    <property type="match status" value="1"/>
</dbReference>
<dbReference type="Proteomes" id="UP000320735">
    <property type="component" value="Unassembled WGS sequence"/>
</dbReference>
<keyword evidence="2 4" id="KW-0479">Metal-binding</keyword>
<dbReference type="NCBIfam" id="TIGR02603">
    <property type="entry name" value="CxxCH_TIGR02603"/>
    <property type="match status" value="1"/>
</dbReference>
<dbReference type="SUPFAM" id="SSF46626">
    <property type="entry name" value="Cytochrome c"/>
    <property type="match status" value="1"/>
</dbReference>
<dbReference type="SUPFAM" id="SSF63829">
    <property type="entry name" value="Calcium-dependent phosphotriesterase"/>
    <property type="match status" value="1"/>
</dbReference>
<keyword evidence="7" id="KW-1185">Reference proteome</keyword>
<organism evidence="6 7">
    <name type="scientific">Symmachiella macrocystis</name>
    <dbReference type="NCBI Taxonomy" id="2527985"/>
    <lineage>
        <taxon>Bacteria</taxon>
        <taxon>Pseudomonadati</taxon>
        <taxon>Planctomycetota</taxon>
        <taxon>Planctomycetia</taxon>
        <taxon>Planctomycetales</taxon>
        <taxon>Planctomycetaceae</taxon>
        <taxon>Symmachiella</taxon>
    </lineage>
</organism>
<evidence type="ECO:0000256" key="4">
    <source>
        <dbReference type="PROSITE-ProRule" id="PRU00433"/>
    </source>
</evidence>
<dbReference type="AlphaFoldDB" id="A0A5C6B203"/>
<dbReference type="SUPFAM" id="SSF48371">
    <property type="entry name" value="ARM repeat"/>
    <property type="match status" value="1"/>
</dbReference>
<dbReference type="RefSeq" id="WP_197532919.1">
    <property type="nucleotide sequence ID" value="NZ_SJPP01000004.1"/>
</dbReference>
<dbReference type="InterPro" id="IPR013428">
    <property type="entry name" value="Membrane-bound_put_N"/>
</dbReference>
<keyword evidence="1 4" id="KW-0349">Heme</keyword>
<keyword evidence="3 4" id="KW-0408">Iron</keyword>
<reference evidence="6 7" key="1">
    <citation type="submission" date="2019-02" db="EMBL/GenBank/DDBJ databases">
        <title>Deep-cultivation of Planctomycetes and their phenomic and genomic characterization uncovers novel biology.</title>
        <authorList>
            <person name="Wiegand S."/>
            <person name="Jogler M."/>
            <person name="Boedeker C."/>
            <person name="Pinto D."/>
            <person name="Vollmers J."/>
            <person name="Rivas-Marin E."/>
            <person name="Kohn T."/>
            <person name="Peeters S.H."/>
            <person name="Heuer A."/>
            <person name="Rast P."/>
            <person name="Oberbeckmann S."/>
            <person name="Bunk B."/>
            <person name="Jeske O."/>
            <person name="Meyerdierks A."/>
            <person name="Storesund J.E."/>
            <person name="Kallscheuer N."/>
            <person name="Luecker S."/>
            <person name="Lage O.M."/>
            <person name="Pohl T."/>
            <person name="Merkel B.J."/>
            <person name="Hornburger P."/>
            <person name="Mueller R.-W."/>
            <person name="Bruemmer F."/>
            <person name="Labrenz M."/>
            <person name="Spormann A.M."/>
            <person name="Op Den Camp H."/>
            <person name="Overmann J."/>
            <person name="Amann R."/>
            <person name="Jetten M.S.M."/>
            <person name="Mascher T."/>
            <person name="Medema M.H."/>
            <person name="Devos D.P."/>
            <person name="Kaster A.-K."/>
            <person name="Ovreas L."/>
            <person name="Rohde M."/>
            <person name="Galperin M.Y."/>
            <person name="Jogler C."/>
        </authorList>
    </citation>
    <scope>NUCLEOTIDE SEQUENCE [LARGE SCALE GENOMIC DNA]</scope>
    <source>
        <strain evidence="6 7">CA54</strain>
    </source>
</reference>
<dbReference type="GO" id="GO:0009055">
    <property type="term" value="F:electron transfer activity"/>
    <property type="evidence" value="ECO:0007669"/>
    <property type="project" value="InterPro"/>
</dbReference>
<evidence type="ECO:0000259" key="5">
    <source>
        <dbReference type="PROSITE" id="PS51007"/>
    </source>
</evidence>
<dbReference type="Pfam" id="PF23500">
    <property type="entry name" value="DUF7133"/>
    <property type="match status" value="1"/>
</dbReference>
<dbReference type="Gene3D" id="2.120.10.30">
    <property type="entry name" value="TolB, C-terminal domain"/>
    <property type="match status" value="1"/>
</dbReference>
<dbReference type="InterPro" id="IPR013427">
    <property type="entry name" value="Haem-bd_dom_put"/>
</dbReference>
<accession>A0A5C6B203</accession>
<dbReference type="GO" id="GO:0020037">
    <property type="term" value="F:heme binding"/>
    <property type="evidence" value="ECO:0007669"/>
    <property type="project" value="InterPro"/>
</dbReference>
<evidence type="ECO:0000313" key="7">
    <source>
        <dbReference type="Proteomes" id="UP000320735"/>
    </source>
</evidence>
<evidence type="ECO:0000256" key="3">
    <source>
        <dbReference type="ARBA" id="ARBA00023004"/>
    </source>
</evidence>
<dbReference type="PANTHER" id="PTHR33546">
    <property type="entry name" value="LARGE, MULTIFUNCTIONAL SECRETED PROTEIN-RELATED"/>
    <property type="match status" value="1"/>
</dbReference>
<feature type="domain" description="Cytochrome c" evidence="5">
    <location>
        <begin position="915"/>
        <end position="1052"/>
    </location>
</feature>
<evidence type="ECO:0000256" key="1">
    <source>
        <dbReference type="ARBA" id="ARBA00022617"/>
    </source>
</evidence>